<feature type="domain" description="BED-type" evidence="5">
    <location>
        <begin position="47"/>
        <end position="104"/>
    </location>
</feature>
<dbReference type="SUPFAM" id="SSF57667">
    <property type="entry name" value="beta-beta-alpha zinc fingers"/>
    <property type="match status" value="1"/>
</dbReference>
<reference evidence="6 7" key="1">
    <citation type="submission" date="2023-10" db="EMBL/GenBank/DDBJ databases">
        <title>Chromosome-scale genome assembly provides insights into flower coloration mechanisms of Canna indica.</title>
        <authorList>
            <person name="Li C."/>
        </authorList>
    </citation>
    <scope>NUCLEOTIDE SEQUENCE [LARGE SCALE GENOMIC DNA]</scope>
    <source>
        <tissue evidence="6">Flower</tissue>
    </source>
</reference>
<dbReference type="InterPro" id="IPR036236">
    <property type="entry name" value="Znf_C2H2_sf"/>
</dbReference>
<name>A0AAQ3QTE4_9LILI</name>
<keyword evidence="1" id="KW-0479">Metal-binding</keyword>
<evidence type="ECO:0000256" key="1">
    <source>
        <dbReference type="ARBA" id="ARBA00022723"/>
    </source>
</evidence>
<dbReference type="InterPro" id="IPR003656">
    <property type="entry name" value="Znf_BED"/>
</dbReference>
<accession>A0AAQ3QTE4</accession>
<gene>
    <name evidence="6" type="ORF">Cni_G28767</name>
</gene>
<evidence type="ECO:0000256" key="2">
    <source>
        <dbReference type="ARBA" id="ARBA00022771"/>
    </source>
</evidence>
<organism evidence="6 7">
    <name type="scientific">Canna indica</name>
    <name type="common">Indian-shot</name>
    <dbReference type="NCBI Taxonomy" id="4628"/>
    <lineage>
        <taxon>Eukaryota</taxon>
        <taxon>Viridiplantae</taxon>
        <taxon>Streptophyta</taxon>
        <taxon>Embryophyta</taxon>
        <taxon>Tracheophyta</taxon>
        <taxon>Spermatophyta</taxon>
        <taxon>Magnoliopsida</taxon>
        <taxon>Liliopsida</taxon>
        <taxon>Zingiberales</taxon>
        <taxon>Cannaceae</taxon>
        <taxon>Canna</taxon>
    </lineage>
</organism>
<evidence type="ECO:0000256" key="3">
    <source>
        <dbReference type="ARBA" id="ARBA00022833"/>
    </source>
</evidence>
<dbReference type="SMART" id="SM00614">
    <property type="entry name" value="ZnF_BED"/>
    <property type="match status" value="1"/>
</dbReference>
<evidence type="ECO:0000256" key="4">
    <source>
        <dbReference type="PROSITE-ProRule" id="PRU00027"/>
    </source>
</evidence>
<proteinExistence type="predicted"/>
<keyword evidence="7" id="KW-1185">Reference proteome</keyword>
<dbReference type="PROSITE" id="PS50808">
    <property type="entry name" value="ZF_BED"/>
    <property type="match status" value="1"/>
</dbReference>
<dbReference type="GO" id="GO:1990837">
    <property type="term" value="F:sequence-specific double-stranded DNA binding"/>
    <property type="evidence" value="ECO:0007669"/>
    <property type="project" value="TreeGrafter"/>
</dbReference>
<evidence type="ECO:0000313" key="6">
    <source>
        <dbReference type="EMBL" id="WOL19965.1"/>
    </source>
</evidence>
<dbReference type="GO" id="GO:0006357">
    <property type="term" value="P:regulation of transcription by RNA polymerase II"/>
    <property type="evidence" value="ECO:0007669"/>
    <property type="project" value="TreeGrafter"/>
</dbReference>
<dbReference type="GO" id="GO:0005634">
    <property type="term" value="C:nucleus"/>
    <property type="evidence" value="ECO:0007669"/>
    <property type="project" value="TreeGrafter"/>
</dbReference>
<evidence type="ECO:0000259" key="5">
    <source>
        <dbReference type="PROSITE" id="PS50808"/>
    </source>
</evidence>
<dbReference type="EMBL" id="CP136898">
    <property type="protein sequence ID" value="WOL19965.1"/>
    <property type="molecule type" value="Genomic_DNA"/>
</dbReference>
<sequence>MREEENVYIEVPINDDAMNDIEKDVDEATSTNLQLKITNKGKGKKRKERSKVWTQFDKLSVSEDGIEKFRCKYCLMNFTCRTKSGTSHLLRHMESCKKRDTRNISKMFSSSGQSTMFEKFRELVVSAMVMHNLPFQFVEYEDIRACFQYLRPGVQYVSRNTAKADVLKLYELQKKKMKSMLAMTPSRVTV</sequence>
<dbReference type="AlphaFoldDB" id="A0AAQ3QTE4"/>
<dbReference type="Proteomes" id="UP001327560">
    <property type="component" value="Chromosome 9"/>
</dbReference>
<dbReference type="PANTHER" id="PTHR34396:SF24">
    <property type="entry name" value="BED-TYPE DOMAIN-CONTAINING PROTEIN"/>
    <property type="match status" value="1"/>
</dbReference>
<dbReference type="InterPro" id="IPR053031">
    <property type="entry name" value="Cuticle_assoc_protein"/>
</dbReference>
<dbReference type="PANTHER" id="PTHR34396">
    <property type="entry name" value="OS03G0264950 PROTEIN-RELATED"/>
    <property type="match status" value="1"/>
</dbReference>
<dbReference type="GO" id="GO:0008270">
    <property type="term" value="F:zinc ion binding"/>
    <property type="evidence" value="ECO:0007669"/>
    <property type="project" value="UniProtKB-KW"/>
</dbReference>
<protein>
    <submittedName>
        <fullName evidence="6">Zinc finger BED domain-containing protein RICESLEEPER 2-like</fullName>
    </submittedName>
</protein>
<keyword evidence="3" id="KW-0862">Zinc</keyword>
<keyword evidence="2 4" id="KW-0863">Zinc-finger</keyword>
<evidence type="ECO:0000313" key="7">
    <source>
        <dbReference type="Proteomes" id="UP001327560"/>
    </source>
</evidence>